<evidence type="ECO:0000313" key="4">
    <source>
        <dbReference type="Proteomes" id="UP000218231"/>
    </source>
</evidence>
<dbReference type="EMBL" id="LIAE01010038">
    <property type="protein sequence ID" value="PAV66786.1"/>
    <property type="molecule type" value="Genomic_DNA"/>
</dbReference>
<reference evidence="3 4" key="1">
    <citation type="journal article" date="2017" name="Curr. Biol.">
        <title>Genome architecture and evolution of a unichromosomal asexual nematode.</title>
        <authorList>
            <person name="Fradin H."/>
            <person name="Zegar C."/>
            <person name="Gutwein M."/>
            <person name="Lucas J."/>
            <person name="Kovtun M."/>
            <person name="Corcoran D."/>
            <person name="Baugh L.R."/>
            <person name="Kiontke K."/>
            <person name="Gunsalus K."/>
            <person name="Fitch D.H."/>
            <person name="Piano F."/>
        </authorList>
    </citation>
    <scope>NUCLEOTIDE SEQUENCE [LARGE SCALE GENOMIC DNA]</scope>
    <source>
        <strain evidence="3">PF1309</strain>
    </source>
</reference>
<evidence type="ECO:0000256" key="2">
    <source>
        <dbReference type="SAM" id="MobiDB-lite"/>
    </source>
</evidence>
<protein>
    <recommendedName>
        <fullName evidence="5">BAR domain-containing protein</fullName>
    </recommendedName>
</protein>
<gene>
    <name evidence="3" type="ORF">WR25_10510</name>
</gene>
<keyword evidence="4" id="KW-1185">Reference proteome</keyword>
<feature type="coiled-coil region" evidence="1">
    <location>
        <begin position="151"/>
        <end position="182"/>
    </location>
</feature>
<dbReference type="AlphaFoldDB" id="A0A2A2JYD5"/>
<dbReference type="Proteomes" id="UP000218231">
    <property type="component" value="Unassembled WGS sequence"/>
</dbReference>
<organism evidence="3 4">
    <name type="scientific">Diploscapter pachys</name>
    <dbReference type="NCBI Taxonomy" id="2018661"/>
    <lineage>
        <taxon>Eukaryota</taxon>
        <taxon>Metazoa</taxon>
        <taxon>Ecdysozoa</taxon>
        <taxon>Nematoda</taxon>
        <taxon>Chromadorea</taxon>
        <taxon>Rhabditida</taxon>
        <taxon>Rhabditina</taxon>
        <taxon>Rhabditomorpha</taxon>
        <taxon>Rhabditoidea</taxon>
        <taxon>Rhabditidae</taxon>
        <taxon>Diploscapter</taxon>
    </lineage>
</organism>
<proteinExistence type="predicted"/>
<feature type="region of interest" description="Disordered" evidence="2">
    <location>
        <begin position="237"/>
        <end position="264"/>
    </location>
</feature>
<evidence type="ECO:0000256" key="1">
    <source>
        <dbReference type="SAM" id="Coils"/>
    </source>
</evidence>
<name>A0A2A2JYD5_9BILA</name>
<feature type="compositionally biased region" description="Basic residues" evidence="2">
    <location>
        <begin position="240"/>
        <end position="264"/>
    </location>
</feature>
<evidence type="ECO:0000313" key="3">
    <source>
        <dbReference type="EMBL" id="PAV66786.1"/>
    </source>
</evidence>
<accession>A0A2A2JYD5</accession>
<sequence>MADRKKSLQLALPDKTLHKVAEIDEYKMKKFKETTKNKKIKAFYQVAELEVPAEKFNTACKVTREKFWHVDKDHQPRLCTSIEASAKMISLAKKNLQMRGVECVQQMEAFLAVVGDEYEEKKRGVETSYAELQKMKATEKVSEAEDAKIAHKTAVEKLEKVIAKYEEMKADVLSDIENVMKELMASLLFFIRKGPETQNMQSISFQTYHQTMDQYCSAISRMDLPKETTTVARVSTTMSKLRKTKQQTLGKKLRSLSLRKKRGK</sequence>
<evidence type="ECO:0008006" key="5">
    <source>
        <dbReference type="Google" id="ProtNLM"/>
    </source>
</evidence>
<keyword evidence="1" id="KW-0175">Coiled coil</keyword>
<comment type="caution">
    <text evidence="3">The sequence shown here is derived from an EMBL/GenBank/DDBJ whole genome shotgun (WGS) entry which is preliminary data.</text>
</comment>